<evidence type="ECO:0000313" key="2">
    <source>
        <dbReference type="EMBL" id="MBD8011111.1"/>
    </source>
</evidence>
<dbReference type="EMBL" id="JACSPX010000001">
    <property type="protein sequence ID" value="MBD8011111.1"/>
    <property type="molecule type" value="Genomic_DNA"/>
</dbReference>
<evidence type="ECO:0000256" key="1">
    <source>
        <dbReference type="SAM" id="SignalP"/>
    </source>
</evidence>
<accession>A0ABR8W2W7</accession>
<feature type="signal peptide" evidence="1">
    <location>
        <begin position="1"/>
        <end position="31"/>
    </location>
</feature>
<feature type="chain" id="PRO_5045321731" evidence="1">
    <location>
        <begin position="32"/>
        <end position="183"/>
    </location>
</feature>
<name>A0ABR8W2W7_9MICO</name>
<dbReference type="RefSeq" id="WP_191711930.1">
    <property type="nucleotide sequence ID" value="NZ_JACSPX010000001.1"/>
</dbReference>
<protein>
    <submittedName>
        <fullName evidence="2">Uncharacterized protein</fullName>
    </submittedName>
</protein>
<keyword evidence="1" id="KW-0732">Signal</keyword>
<reference evidence="2 3" key="1">
    <citation type="submission" date="2020-08" db="EMBL/GenBank/DDBJ databases">
        <title>A Genomic Blueprint of the Chicken Gut Microbiome.</title>
        <authorList>
            <person name="Gilroy R."/>
            <person name="Ravi A."/>
            <person name="Getino M."/>
            <person name="Pursley I."/>
            <person name="Horton D.L."/>
            <person name="Alikhan N.-F."/>
            <person name="Baker D."/>
            <person name="Gharbi K."/>
            <person name="Hall N."/>
            <person name="Watson M."/>
            <person name="Adriaenssens E.M."/>
            <person name="Foster-Nyarko E."/>
            <person name="Jarju S."/>
            <person name="Secka A."/>
            <person name="Antonio M."/>
            <person name="Oren A."/>
            <person name="Chaudhuri R."/>
            <person name="La Ragione R.M."/>
            <person name="Hildebrand F."/>
            <person name="Pallen M.J."/>
        </authorList>
    </citation>
    <scope>NUCLEOTIDE SEQUENCE [LARGE SCALE GENOMIC DNA]</scope>
    <source>
        <strain evidence="2 3">Re1</strain>
    </source>
</reference>
<comment type="caution">
    <text evidence="2">The sequence shown here is derived from an EMBL/GenBank/DDBJ whole genome shotgun (WGS) entry which is preliminary data.</text>
</comment>
<evidence type="ECO:0000313" key="3">
    <source>
        <dbReference type="Proteomes" id="UP000611521"/>
    </source>
</evidence>
<proteinExistence type="predicted"/>
<dbReference type="Proteomes" id="UP000611521">
    <property type="component" value="Unassembled WGS sequence"/>
</dbReference>
<organism evidence="2 3">
    <name type="scientific">Microbacterium commune</name>
    <dbReference type="NCBI Taxonomy" id="2762219"/>
    <lineage>
        <taxon>Bacteria</taxon>
        <taxon>Bacillati</taxon>
        <taxon>Actinomycetota</taxon>
        <taxon>Actinomycetes</taxon>
        <taxon>Micrococcales</taxon>
        <taxon>Microbacteriaceae</taxon>
        <taxon>Microbacterium</taxon>
    </lineage>
</organism>
<gene>
    <name evidence="2" type="ORF">H9633_02210</name>
</gene>
<sequence>MTMTTTLVRTGSALAAAGLLVGMLSACTPEADPTPTPTKTAAFATDEEAFAAAEETYRAFIDAQNELDLSDESTFEAVYALTADAAYAAIRESLTQLQAQGVTMTGSSVVTGVEPLQANLASGAVTMHVCVDVSATDLLDEQGASIVPPSRADVQSLVVDFAIHTTGELRVARTAGDEAPCPT</sequence>
<keyword evidence="3" id="KW-1185">Reference proteome</keyword>